<protein>
    <recommendedName>
        <fullName evidence="3">YueH-like family protein</fullName>
    </recommendedName>
</protein>
<proteinExistence type="predicted"/>
<dbReference type="AlphaFoldDB" id="A0A7T1AYH2"/>
<evidence type="ECO:0008006" key="3">
    <source>
        <dbReference type="Google" id="ProtNLM"/>
    </source>
</evidence>
<evidence type="ECO:0000313" key="1">
    <source>
        <dbReference type="EMBL" id="QPM74452.1"/>
    </source>
</evidence>
<dbReference type="EMBL" id="CP064056">
    <property type="protein sequence ID" value="QPM74452.1"/>
    <property type="molecule type" value="Genomic_DNA"/>
</dbReference>
<keyword evidence="2" id="KW-1185">Reference proteome</keyword>
<accession>A0A7T1AYH2</accession>
<dbReference type="Proteomes" id="UP000594455">
    <property type="component" value="Chromosome"/>
</dbReference>
<organism evidence="1 2">
    <name type="scientific">Staphylococcus lloydii</name>
    <dbReference type="NCBI Taxonomy" id="2781774"/>
    <lineage>
        <taxon>Bacteria</taxon>
        <taxon>Bacillati</taxon>
        <taxon>Bacillota</taxon>
        <taxon>Bacilli</taxon>
        <taxon>Bacillales</taxon>
        <taxon>Staphylococcaceae</taxon>
        <taxon>Staphylococcus</taxon>
    </lineage>
</organism>
<gene>
    <name evidence="1" type="ORF">ISP08_08880</name>
</gene>
<reference evidence="1 2" key="1">
    <citation type="submission" date="2020-10" db="EMBL/GenBank/DDBJ databases">
        <title>Closed genome sequences of Staphylococcus lloydii sp. nov. and Staphylococcus durrellii sp. nov. Isolated from Captive Fruit Bats (Pteropus livingstonii).</title>
        <authorList>
            <person name="Fountain K."/>
        </authorList>
    </citation>
    <scope>NUCLEOTIDE SEQUENCE [LARGE SCALE GENOMIC DNA]</scope>
    <source>
        <strain evidence="1 2">23_2_7_LY</strain>
    </source>
</reference>
<sequence length="91" mass="10876">MQNSVVVLVAIRYLKDETRVYLYINEENNVYFVGIPDYNWSIEVSTLLDTIGIKEEFVMHLFTIFDEQKSTHITNQIIEWLEVLKENINEY</sequence>
<dbReference type="InterPro" id="IPR020260">
    <property type="entry name" value="Uncharacterised_YueH"/>
</dbReference>
<dbReference type="Pfam" id="PF14166">
    <property type="entry name" value="YueH"/>
    <property type="match status" value="1"/>
</dbReference>
<name>A0A7T1AYH2_9STAP</name>
<dbReference type="KEGG" id="sllo:ISP08_08880"/>
<evidence type="ECO:0000313" key="2">
    <source>
        <dbReference type="Proteomes" id="UP000594455"/>
    </source>
</evidence>